<dbReference type="EMBL" id="JAAGAX010000017">
    <property type="protein sequence ID" value="KAF2287200.1"/>
    <property type="molecule type" value="Genomic_DNA"/>
</dbReference>
<evidence type="ECO:0000256" key="19">
    <source>
        <dbReference type="ARBA" id="ARBA00023229"/>
    </source>
</evidence>
<dbReference type="Proteomes" id="UP000467840">
    <property type="component" value="Chromosome 3"/>
</dbReference>
<dbReference type="PANTHER" id="PTHR43322">
    <property type="entry name" value="1-D-DEOXYXYLULOSE 5-PHOSPHATE SYNTHASE-RELATED"/>
    <property type="match status" value="1"/>
</dbReference>
<comment type="cofactor">
    <cofactor evidence="1">
        <name>Mg(2+)</name>
        <dbReference type="ChEBI" id="CHEBI:18420"/>
    </cofactor>
</comment>
<feature type="transmembrane region" description="Helical" evidence="20">
    <location>
        <begin position="786"/>
        <end position="807"/>
    </location>
</feature>
<keyword evidence="13" id="KW-0479">Metal-binding</keyword>
<dbReference type="InterPro" id="IPR029061">
    <property type="entry name" value="THDP-binding"/>
</dbReference>
<keyword evidence="18 20" id="KW-0472">Membrane</keyword>
<evidence type="ECO:0000256" key="9">
    <source>
        <dbReference type="ARBA" id="ARBA00022448"/>
    </source>
</evidence>
<dbReference type="Gene3D" id="1.10.287.570">
    <property type="entry name" value="Helical hairpin bin"/>
    <property type="match status" value="1"/>
</dbReference>
<dbReference type="GO" id="GO:0009228">
    <property type="term" value="P:thiamine biosynthetic process"/>
    <property type="evidence" value="ECO:0007669"/>
    <property type="project" value="UniProtKB-KW"/>
</dbReference>
<name>A0A6A6KE33_HEVBR</name>
<keyword evidence="15" id="KW-0784">Thiamine biosynthesis</keyword>
<evidence type="ECO:0000256" key="7">
    <source>
        <dbReference type="ARBA" id="ARBA00011738"/>
    </source>
</evidence>
<evidence type="ECO:0000256" key="1">
    <source>
        <dbReference type="ARBA" id="ARBA00001946"/>
    </source>
</evidence>
<evidence type="ECO:0000256" key="11">
    <source>
        <dbReference type="ARBA" id="ARBA00022681"/>
    </source>
</evidence>
<evidence type="ECO:0000256" key="5">
    <source>
        <dbReference type="ARBA" id="ARBA00006262"/>
    </source>
</evidence>
<dbReference type="SMR" id="A0A6A6KE33"/>
<feature type="domain" description="Transketolase-like pyrimidine-binding" evidence="21">
    <location>
        <begin position="339"/>
        <end position="510"/>
    </location>
</feature>
<feature type="transmembrane region" description="Helical" evidence="20">
    <location>
        <begin position="1133"/>
        <end position="1162"/>
    </location>
</feature>
<dbReference type="FunFam" id="1.10.287.570:FF:000004">
    <property type="entry name" value="probable boron transporter 2"/>
    <property type="match status" value="1"/>
</dbReference>
<dbReference type="InterPro" id="IPR005475">
    <property type="entry name" value="Transketolase-like_Pyr-bd"/>
</dbReference>
<evidence type="ECO:0000256" key="10">
    <source>
        <dbReference type="ARBA" id="ARBA00022679"/>
    </source>
</evidence>
<sequence>MGTATTQCPYGITAHSYGNFGHKLDISSSKFPYKVGFSRIAAINNSKGFVSRICSVPDLDDIFWEKVSTPILDVVENPIHLKNLTPKELKELANEIRAELSSIMSRTQKSIKASLAVVELTIAIHHVFHAPVDKILWDVGEQTYAHKILTGRRSLMHTLKQKNGLSGFTSRSESEYDPFGAGHGCNRMAVARDMKEKRERVVTVISNGTTMAGQVYEAMSNAGYLDSNMIVILNDSHHSLHPKIEEGPKTSINALSSTLSKLQSNKSFRKLREVAKGVTKRIGMGMHELAAKVDEYARGMMGPLGATLFEELGLYYIGPVDGHNIEDLVCVLQEVASLDSMGPVLVHVITEENRKPEDKQKSEALQNLQEGMEMEKAFQLILERFPDRFFDVGMAEQHAVTFSAGLSCGGLKPFCIIPSAFLQRAYDQVVHDVDRQRIPVRFVITSAGLVGSDGPMQCGAFDITFMSCLPNMIVMAPSDEDELVDMVATAVNIDDRPVCFRYPRGAIIGTDHYVRSGIPIEVGKGKVLIEGKDVALLGYGAMVQNCLKARHLLSKLGIEVTVADARFCKPLDMKLLRQLCENHAFLVTVEEGSVGGFGSHVAQFMALDGQLDGRVKWRPIVLPDSYIEHALPKEQLTLAGLTGHHIAATVLRLLGRTREALLLMNGEFEVSIQGDNQYDVRGRTACYKEDWISALRSGIRILAPTTYIFFASALPVIAFGEQLSRDTDGSLSTVETLVSTAICGIIHSIFGGQPLLMLGVAEPTVIMYTYLYKFSKGKAELGQKLYLAWAGWVCVWTALMLFLLAIFNAGNIITKFTRIAGELFGMLITVLFFQEAIKGLVSEFNIPKHENPQLEKYQFPWLYANGLLAIIFSFGLLVTALKSRQARSWRWHSVPSKVPAGVPRRLHCPLLWDSISAYHWTVIKDMGKVPVVYIFAAIIPAIMIAGLYFFDHSVASQMAQQKEFNLKNPSAYHYDVLLLGFMTLICGLLGLPPSNGVLPQSPMHTKSLAVLKKQLIRKKMVQSAKECIERKASNSEIYGRMQAVFIEMDTAPPTASVDKELADLKEAVMKTDDRGDAKENFDPDRHIDAYLPVRVNEQRLSNLLQSLVLEGVHASFVELVPFKHIAIFTLFQFVYLLICFGVTWIPIGGVLFPLPFFFLIGIRHSIFPKVFHPRYLQELDAAEYEEIAGGEPTDMRNEVSDEDDFYDAEILDEMTTHRGELKLRTLSFKEDKISQARDIVIPYFMFTFFFFHKNKINKEKKVMTEYSWLDRYIHRMMVEDNETLQLGYGRSPHYSEDGYHYILCLRGKLGLKQKTLQEVLKHT</sequence>
<dbReference type="Pfam" id="PF02779">
    <property type="entry name" value="Transket_pyr"/>
    <property type="match status" value="1"/>
</dbReference>
<evidence type="ECO:0000256" key="20">
    <source>
        <dbReference type="SAM" id="Phobius"/>
    </source>
</evidence>
<dbReference type="SMART" id="SM00861">
    <property type="entry name" value="Transket_pyr"/>
    <property type="match status" value="1"/>
</dbReference>
<accession>A0A6A6KE33</accession>
<dbReference type="EC" id="2.2.1.7" evidence="8"/>
<dbReference type="PANTHER" id="PTHR43322:SF3">
    <property type="entry name" value="1-DEOXY-D-XYLULOSE-5-PHOSPHATE SYNTHASE"/>
    <property type="match status" value="1"/>
</dbReference>
<comment type="pathway">
    <text evidence="4">Metabolic intermediate biosynthesis; 1-deoxy-D-xylulose 5-phosphate biosynthesis; 1-deoxy-D-xylulose 5-phosphate from D-glyceraldehyde 3-phosphate and pyruvate: step 1/1.</text>
</comment>
<gene>
    <name evidence="22" type="ORF">GH714_039315</name>
</gene>
<evidence type="ECO:0000256" key="12">
    <source>
        <dbReference type="ARBA" id="ARBA00022692"/>
    </source>
</evidence>
<dbReference type="InterPro" id="IPR011531">
    <property type="entry name" value="HCO3_transpt-like_TM_dom"/>
</dbReference>
<evidence type="ECO:0000259" key="21">
    <source>
        <dbReference type="SMART" id="SM00861"/>
    </source>
</evidence>
<dbReference type="CDD" id="cd07033">
    <property type="entry name" value="TPP_PYR_DXS_TK_like"/>
    <property type="match status" value="1"/>
</dbReference>
<evidence type="ECO:0000256" key="13">
    <source>
        <dbReference type="ARBA" id="ARBA00022723"/>
    </source>
</evidence>
<comment type="subcellular location">
    <subcellularLocation>
        <location evidence="3">Membrane</location>
        <topology evidence="3">Multi-pass membrane protein</topology>
    </subcellularLocation>
</comment>
<dbReference type="Gene3D" id="3.40.50.970">
    <property type="match status" value="2"/>
</dbReference>
<dbReference type="InterPro" id="IPR005477">
    <property type="entry name" value="Dxylulose-5-P_synthase"/>
</dbReference>
<evidence type="ECO:0000256" key="18">
    <source>
        <dbReference type="ARBA" id="ARBA00023136"/>
    </source>
</evidence>
<evidence type="ECO:0000256" key="3">
    <source>
        <dbReference type="ARBA" id="ARBA00004141"/>
    </source>
</evidence>
<dbReference type="GO" id="GO:0015297">
    <property type="term" value="F:antiporter activity"/>
    <property type="evidence" value="ECO:0007669"/>
    <property type="project" value="UniProtKB-KW"/>
</dbReference>
<proteinExistence type="inferred from homology"/>
<dbReference type="SUPFAM" id="SSF52518">
    <property type="entry name" value="Thiamin diphosphate-binding fold (THDP-binding)"/>
    <property type="match status" value="2"/>
</dbReference>
<comment type="cofactor">
    <cofactor evidence="2">
        <name>thiamine diphosphate</name>
        <dbReference type="ChEBI" id="CHEBI:58937"/>
    </cofactor>
</comment>
<comment type="subunit">
    <text evidence="7">Homodimer.</text>
</comment>
<dbReference type="InterPro" id="IPR033248">
    <property type="entry name" value="Transketolase_C"/>
</dbReference>
<feature type="transmembrane region" description="Helical" evidence="20">
    <location>
        <begin position="970"/>
        <end position="991"/>
    </location>
</feature>
<dbReference type="UniPathway" id="UPA00064">
    <property type="reaction ID" value="UER00091"/>
</dbReference>
<reference evidence="22 23" key="1">
    <citation type="journal article" date="2020" name="Mol. Plant">
        <title>The Chromosome-Based Rubber Tree Genome Provides New Insights into Spurge Genome Evolution and Rubber Biosynthesis.</title>
        <authorList>
            <person name="Liu J."/>
            <person name="Shi C."/>
            <person name="Shi C.C."/>
            <person name="Li W."/>
            <person name="Zhang Q.J."/>
            <person name="Zhang Y."/>
            <person name="Li K."/>
            <person name="Lu H.F."/>
            <person name="Shi C."/>
            <person name="Zhu S.T."/>
            <person name="Xiao Z.Y."/>
            <person name="Nan H."/>
            <person name="Yue Y."/>
            <person name="Zhu X.G."/>
            <person name="Wu Y."/>
            <person name="Hong X.N."/>
            <person name="Fan G.Y."/>
            <person name="Tong Y."/>
            <person name="Zhang D."/>
            <person name="Mao C.L."/>
            <person name="Liu Y.L."/>
            <person name="Hao S.J."/>
            <person name="Liu W.Q."/>
            <person name="Lv M.Q."/>
            <person name="Zhang H.B."/>
            <person name="Liu Y."/>
            <person name="Hu-Tang G.R."/>
            <person name="Wang J.P."/>
            <person name="Wang J.H."/>
            <person name="Sun Y.H."/>
            <person name="Ni S.B."/>
            <person name="Chen W.B."/>
            <person name="Zhang X.C."/>
            <person name="Jiao Y.N."/>
            <person name="Eichler E.E."/>
            <person name="Li G.H."/>
            <person name="Liu X."/>
            <person name="Gao L.Z."/>
        </authorList>
    </citation>
    <scope>NUCLEOTIDE SEQUENCE [LARGE SCALE GENOMIC DNA]</scope>
    <source>
        <strain evidence="23">cv. GT1</strain>
        <tissue evidence="22">Leaf</tissue>
    </source>
</reference>
<dbReference type="FunFam" id="3.40.50.920:FF:000002">
    <property type="entry name" value="1-deoxy-D-xylulose-5-phosphate synthase"/>
    <property type="match status" value="1"/>
</dbReference>
<comment type="similarity">
    <text evidence="6">Belongs to the transketolase family. DXPS subfamily.</text>
</comment>
<evidence type="ECO:0000256" key="15">
    <source>
        <dbReference type="ARBA" id="ARBA00022977"/>
    </source>
</evidence>
<evidence type="ECO:0000256" key="14">
    <source>
        <dbReference type="ARBA" id="ARBA00022842"/>
    </source>
</evidence>
<keyword evidence="10" id="KW-0808">Transferase</keyword>
<dbReference type="Gene3D" id="3.40.50.920">
    <property type="match status" value="1"/>
</dbReference>
<dbReference type="CDD" id="cd02007">
    <property type="entry name" value="TPP_DXS"/>
    <property type="match status" value="1"/>
</dbReference>
<dbReference type="SUPFAM" id="SSF52922">
    <property type="entry name" value="TK C-terminal domain-like"/>
    <property type="match status" value="1"/>
</dbReference>
<keyword evidence="9" id="KW-0813">Transport</keyword>
<dbReference type="GO" id="GO:0016114">
    <property type="term" value="P:terpenoid biosynthetic process"/>
    <property type="evidence" value="ECO:0007669"/>
    <property type="project" value="InterPro"/>
</dbReference>
<evidence type="ECO:0000313" key="22">
    <source>
        <dbReference type="EMBL" id="KAF2287200.1"/>
    </source>
</evidence>
<keyword evidence="11" id="KW-0039">Anion exchange</keyword>
<evidence type="ECO:0000256" key="16">
    <source>
        <dbReference type="ARBA" id="ARBA00022989"/>
    </source>
</evidence>
<evidence type="ECO:0000256" key="8">
    <source>
        <dbReference type="ARBA" id="ARBA00013150"/>
    </source>
</evidence>
<evidence type="ECO:0000256" key="2">
    <source>
        <dbReference type="ARBA" id="ARBA00001964"/>
    </source>
</evidence>
<keyword evidence="14" id="KW-0460">Magnesium</keyword>
<feature type="transmembrane region" description="Helical" evidence="20">
    <location>
        <begin position="931"/>
        <end position="950"/>
    </location>
</feature>
<feature type="transmembrane region" description="Helical" evidence="20">
    <location>
        <begin position="861"/>
        <end position="881"/>
    </location>
</feature>
<dbReference type="Pfam" id="PF02780">
    <property type="entry name" value="Transketolase_C"/>
    <property type="match status" value="1"/>
</dbReference>
<keyword evidence="17" id="KW-0786">Thiamine pyrophosphate</keyword>
<protein>
    <recommendedName>
        <fullName evidence="8">1-deoxy-D-xylulose-5-phosphate synthase</fullName>
        <ecNumber evidence="8">2.2.1.7</ecNumber>
    </recommendedName>
</protein>
<dbReference type="GO" id="GO:0046872">
    <property type="term" value="F:metal ion binding"/>
    <property type="evidence" value="ECO:0007669"/>
    <property type="project" value="UniProtKB-KW"/>
</dbReference>
<dbReference type="GO" id="GO:0006820">
    <property type="term" value="P:monoatomic anion transport"/>
    <property type="evidence" value="ECO:0007669"/>
    <property type="project" value="InterPro"/>
</dbReference>
<keyword evidence="12 20" id="KW-0812">Transmembrane</keyword>
<keyword evidence="23" id="KW-1185">Reference proteome</keyword>
<keyword evidence="16 20" id="KW-1133">Transmembrane helix</keyword>
<comment type="similarity">
    <text evidence="5">Belongs to the anion exchanger (TC 2.A.31.3) family.</text>
</comment>
<dbReference type="Pfam" id="PF13292">
    <property type="entry name" value="DXP_synthase_N"/>
    <property type="match status" value="1"/>
</dbReference>
<dbReference type="GO" id="GO:0005886">
    <property type="term" value="C:plasma membrane"/>
    <property type="evidence" value="ECO:0007669"/>
    <property type="project" value="UniProtKB-ARBA"/>
</dbReference>
<keyword evidence="19" id="KW-0414">Isoprene biosynthesis</keyword>
<evidence type="ECO:0000256" key="17">
    <source>
        <dbReference type="ARBA" id="ARBA00023052"/>
    </source>
</evidence>
<evidence type="ECO:0000313" key="23">
    <source>
        <dbReference type="Proteomes" id="UP000467840"/>
    </source>
</evidence>
<organism evidence="22 23">
    <name type="scientific">Hevea brasiliensis</name>
    <name type="common">Para rubber tree</name>
    <name type="synonym">Siphonia brasiliensis</name>
    <dbReference type="NCBI Taxonomy" id="3981"/>
    <lineage>
        <taxon>Eukaryota</taxon>
        <taxon>Viridiplantae</taxon>
        <taxon>Streptophyta</taxon>
        <taxon>Embryophyta</taxon>
        <taxon>Tracheophyta</taxon>
        <taxon>Spermatophyta</taxon>
        <taxon>Magnoliopsida</taxon>
        <taxon>eudicotyledons</taxon>
        <taxon>Gunneridae</taxon>
        <taxon>Pentapetalae</taxon>
        <taxon>rosids</taxon>
        <taxon>fabids</taxon>
        <taxon>Malpighiales</taxon>
        <taxon>Euphorbiaceae</taxon>
        <taxon>Crotonoideae</taxon>
        <taxon>Micrandreae</taxon>
        <taxon>Hevea</taxon>
    </lineage>
</organism>
<dbReference type="GO" id="GO:0008661">
    <property type="term" value="F:1-deoxy-D-xylulose-5-phosphate synthase activity"/>
    <property type="evidence" value="ECO:0007669"/>
    <property type="project" value="UniProtKB-EC"/>
</dbReference>
<evidence type="ECO:0000256" key="4">
    <source>
        <dbReference type="ARBA" id="ARBA00004980"/>
    </source>
</evidence>
<dbReference type="Pfam" id="PF00955">
    <property type="entry name" value="HCO3_cotransp"/>
    <property type="match status" value="3"/>
</dbReference>
<dbReference type="InterPro" id="IPR009014">
    <property type="entry name" value="Transketo_C/PFOR_II"/>
</dbReference>
<keyword evidence="11" id="KW-0406">Ion transport</keyword>
<comment type="caution">
    <text evidence="22">The sequence shown here is derived from an EMBL/GenBank/DDBJ whole genome shotgun (WGS) entry which is preliminary data.</text>
</comment>
<evidence type="ECO:0000256" key="6">
    <source>
        <dbReference type="ARBA" id="ARBA00011081"/>
    </source>
</evidence>